<organism evidence="3 4">
    <name type="scientific">Naasia lichenicola</name>
    <dbReference type="NCBI Taxonomy" id="2565933"/>
    <lineage>
        <taxon>Bacteria</taxon>
        <taxon>Bacillati</taxon>
        <taxon>Actinomycetota</taxon>
        <taxon>Actinomycetes</taxon>
        <taxon>Micrococcales</taxon>
        <taxon>Microbacteriaceae</taxon>
        <taxon>Naasia</taxon>
    </lineage>
</organism>
<dbReference type="Proteomes" id="UP000309133">
    <property type="component" value="Unassembled WGS sequence"/>
</dbReference>
<feature type="compositionally biased region" description="Polar residues" evidence="1">
    <location>
        <begin position="15"/>
        <end position="27"/>
    </location>
</feature>
<dbReference type="PANTHER" id="PTHR33164:SF43">
    <property type="entry name" value="HTH-TYPE TRANSCRIPTIONAL REPRESSOR YETL"/>
    <property type="match status" value="1"/>
</dbReference>
<dbReference type="AlphaFoldDB" id="A0A4S4FP07"/>
<dbReference type="PROSITE" id="PS50995">
    <property type="entry name" value="HTH_MARR_2"/>
    <property type="match status" value="1"/>
</dbReference>
<feature type="domain" description="HTH marR-type" evidence="2">
    <location>
        <begin position="38"/>
        <end position="167"/>
    </location>
</feature>
<evidence type="ECO:0000256" key="1">
    <source>
        <dbReference type="SAM" id="MobiDB-lite"/>
    </source>
</evidence>
<sequence>MSDPLLKEVNYSTLEGSAKLSTMPSETPQRDGRRMHPATQMIREILDVSAEFEGHLGRELSVNPTDLAAMEHLIQSGPLAPSELARRLHITPPAVTASVDRLEAVGHVLRTHDAGDRRRIVITASQASTAQAMGVLMPMIRDVDRVIESFDADQQAAITRYLDQVLVAYRSHIPSDGSA</sequence>
<feature type="region of interest" description="Disordered" evidence="1">
    <location>
        <begin position="15"/>
        <end position="36"/>
    </location>
</feature>
<dbReference type="Pfam" id="PF12802">
    <property type="entry name" value="MarR_2"/>
    <property type="match status" value="1"/>
</dbReference>
<proteinExistence type="predicted"/>
<dbReference type="SMART" id="SM00347">
    <property type="entry name" value="HTH_MARR"/>
    <property type="match status" value="1"/>
</dbReference>
<name>A0A4S4FP07_9MICO</name>
<dbReference type="InterPro" id="IPR039422">
    <property type="entry name" value="MarR/SlyA-like"/>
</dbReference>
<dbReference type="EMBL" id="SSSM01000004">
    <property type="protein sequence ID" value="THG31006.1"/>
    <property type="molecule type" value="Genomic_DNA"/>
</dbReference>
<dbReference type="InterPro" id="IPR036390">
    <property type="entry name" value="WH_DNA-bd_sf"/>
</dbReference>
<protein>
    <submittedName>
        <fullName evidence="3">MarR family transcriptional regulator</fullName>
    </submittedName>
</protein>
<dbReference type="SUPFAM" id="SSF46785">
    <property type="entry name" value="Winged helix' DNA-binding domain"/>
    <property type="match status" value="1"/>
</dbReference>
<dbReference type="InterPro" id="IPR000835">
    <property type="entry name" value="HTH_MarR-typ"/>
</dbReference>
<accession>A0A4S4FP07</accession>
<keyword evidence="4" id="KW-1185">Reference proteome</keyword>
<dbReference type="Gene3D" id="1.10.10.10">
    <property type="entry name" value="Winged helix-like DNA-binding domain superfamily/Winged helix DNA-binding domain"/>
    <property type="match status" value="1"/>
</dbReference>
<evidence type="ECO:0000259" key="2">
    <source>
        <dbReference type="PROSITE" id="PS50995"/>
    </source>
</evidence>
<comment type="caution">
    <text evidence="3">The sequence shown here is derived from an EMBL/GenBank/DDBJ whole genome shotgun (WGS) entry which is preliminary data.</text>
</comment>
<evidence type="ECO:0000313" key="4">
    <source>
        <dbReference type="Proteomes" id="UP000309133"/>
    </source>
</evidence>
<dbReference type="GO" id="GO:0003700">
    <property type="term" value="F:DNA-binding transcription factor activity"/>
    <property type="evidence" value="ECO:0007669"/>
    <property type="project" value="InterPro"/>
</dbReference>
<reference evidence="3 4" key="1">
    <citation type="submission" date="2019-04" db="EMBL/GenBank/DDBJ databases">
        <authorList>
            <person name="Jiang L."/>
        </authorList>
    </citation>
    <scope>NUCLEOTIDE SEQUENCE [LARGE SCALE GENOMIC DNA]</scope>
    <source>
        <strain evidence="3 4">YIM 131853</strain>
    </source>
</reference>
<dbReference type="GO" id="GO:0006950">
    <property type="term" value="P:response to stress"/>
    <property type="evidence" value="ECO:0007669"/>
    <property type="project" value="TreeGrafter"/>
</dbReference>
<dbReference type="PANTHER" id="PTHR33164">
    <property type="entry name" value="TRANSCRIPTIONAL REGULATOR, MARR FAMILY"/>
    <property type="match status" value="1"/>
</dbReference>
<gene>
    <name evidence="3" type="ORF">E6C64_10415</name>
</gene>
<dbReference type="InterPro" id="IPR036388">
    <property type="entry name" value="WH-like_DNA-bd_sf"/>
</dbReference>
<evidence type="ECO:0000313" key="3">
    <source>
        <dbReference type="EMBL" id="THG31006.1"/>
    </source>
</evidence>